<dbReference type="EMBL" id="VSSQ01038779">
    <property type="protein sequence ID" value="MPM91765.1"/>
    <property type="molecule type" value="Genomic_DNA"/>
</dbReference>
<gene>
    <name evidence="1" type="ORF">SDC9_138899</name>
</gene>
<organism evidence="1">
    <name type="scientific">bioreactor metagenome</name>
    <dbReference type="NCBI Taxonomy" id="1076179"/>
    <lineage>
        <taxon>unclassified sequences</taxon>
        <taxon>metagenomes</taxon>
        <taxon>ecological metagenomes</taxon>
    </lineage>
</organism>
<name>A0A645DR74_9ZZZZ</name>
<proteinExistence type="predicted"/>
<evidence type="ECO:0000313" key="1">
    <source>
        <dbReference type="EMBL" id="MPM91765.1"/>
    </source>
</evidence>
<protein>
    <submittedName>
        <fullName evidence="1">Uncharacterized protein</fullName>
    </submittedName>
</protein>
<sequence>MTIRYRKNRRSACYDSDILVTGGRIPPDERPQGPFKSCGDCPYPSHGFVCYGSEGDCLRTDMEKIHRKNKKEEPDVKNNAAEA</sequence>
<comment type="caution">
    <text evidence="1">The sequence shown here is derived from an EMBL/GenBank/DDBJ whole genome shotgun (WGS) entry which is preliminary data.</text>
</comment>
<dbReference type="AlphaFoldDB" id="A0A645DR74"/>
<reference evidence="1" key="1">
    <citation type="submission" date="2019-08" db="EMBL/GenBank/DDBJ databases">
        <authorList>
            <person name="Kucharzyk K."/>
            <person name="Murdoch R.W."/>
            <person name="Higgins S."/>
            <person name="Loffler F."/>
        </authorList>
    </citation>
    <scope>NUCLEOTIDE SEQUENCE</scope>
</reference>
<accession>A0A645DR74</accession>